<organism evidence="2 3">
    <name type="scientific">Fasciola hepatica</name>
    <name type="common">Liver fluke</name>
    <dbReference type="NCBI Taxonomy" id="6192"/>
    <lineage>
        <taxon>Eukaryota</taxon>
        <taxon>Metazoa</taxon>
        <taxon>Spiralia</taxon>
        <taxon>Lophotrochozoa</taxon>
        <taxon>Platyhelminthes</taxon>
        <taxon>Trematoda</taxon>
        <taxon>Digenea</taxon>
        <taxon>Plagiorchiida</taxon>
        <taxon>Echinostomata</taxon>
        <taxon>Echinostomatoidea</taxon>
        <taxon>Fasciolidae</taxon>
        <taxon>Fasciola</taxon>
    </lineage>
</organism>
<feature type="compositionally biased region" description="Basic residues" evidence="1">
    <location>
        <begin position="310"/>
        <end position="319"/>
    </location>
</feature>
<dbReference type="Proteomes" id="UP000230066">
    <property type="component" value="Unassembled WGS sequence"/>
</dbReference>
<feature type="region of interest" description="Disordered" evidence="1">
    <location>
        <begin position="529"/>
        <end position="561"/>
    </location>
</feature>
<keyword evidence="3" id="KW-1185">Reference proteome</keyword>
<sequence>MSEVPQAVTLETDLSCIRNTPRGPLFLPSTVTAPTAVKPELSSPECSPITNSFTRFISLDQLSTILLHKTLPSELTYALVVHYLATRWCEVQTLLRENLEFLMHQISTGALSRVRLSNILLVGIHNPNSKNRIAETAIGLKSGMQYAQQLANAYNCSFRVLNPVQSAKEADDTVHTGTDTATPYSVASVDNSWVPLQLLFLSLSITNDFERVIMHCQTLPTISLLSNLENAITTNVASGIHRSSATVHPPRNGNPTCSVQNDEARVVPCESTLTVAHNSNELTSSVEEYYAELPKISESEVHGSECCTRRLNRPKRPRPRTSSTNSHSSSSPPSPTFPPSSVYPVVVAYRVPSSHTNRVSSSATLPCLSGSDKMSCLSQSDLLENESAVYAEVNDALLPESHCSYPSSLSRAAVDDTSLSLDPYDIPYTINNHRPCLSTARRHFSQSVHAVQSVEPSPCDVRAATCDKPAPTPAFVSRPLPTIMDFKSASSAACSSCHNHSSLINGSIRALSAQHNSSAHTFQVNQTKTFQSSDANSAQHPTPVSSRGSIQLSSAQRDHTP</sequence>
<evidence type="ECO:0000313" key="3">
    <source>
        <dbReference type="Proteomes" id="UP000230066"/>
    </source>
</evidence>
<evidence type="ECO:0000256" key="1">
    <source>
        <dbReference type="SAM" id="MobiDB-lite"/>
    </source>
</evidence>
<accession>A0A4E0RXJ9</accession>
<feature type="region of interest" description="Disordered" evidence="1">
    <location>
        <begin position="304"/>
        <end position="339"/>
    </location>
</feature>
<gene>
    <name evidence="2" type="ORF">D915_006080</name>
</gene>
<feature type="compositionally biased region" description="Polar residues" evidence="1">
    <location>
        <begin position="529"/>
        <end position="555"/>
    </location>
</feature>
<dbReference type="AlphaFoldDB" id="A0A4E0RXJ9"/>
<name>A0A4E0RXJ9_FASHE</name>
<proteinExistence type="predicted"/>
<evidence type="ECO:0000313" key="2">
    <source>
        <dbReference type="EMBL" id="THD23092.1"/>
    </source>
</evidence>
<reference evidence="2" key="1">
    <citation type="submission" date="2019-03" db="EMBL/GenBank/DDBJ databases">
        <title>Improved annotation for the trematode Fasciola hepatica.</title>
        <authorList>
            <person name="Choi Y.-J."/>
            <person name="Martin J."/>
            <person name="Mitreva M."/>
        </authorList>
    </citation>
    <scope>NUCLEOTIDE SEQUENCE [LARGE SCALE GENOMIC DNA]</scope>
</reference>
<dbReference type="EMBL" id="JXXN02002341">
    <property type="protein sequence ID" value="THD23092.1"/>
    <property type="molecule type" value="Genomic_DNA"/>
</dbReference>
<protein>
    <submittedName>
        <fullName evidence="2">Uncharacterized protein</fullName>
    </submittedName>
</protein>
<feature type="compositionally biased region" description="Low complexity" evidence="1">
    <location>
        <begin position="320"/>
        <end position="331"/>
    </location>
</feature>
<comment type="caution">
    <text evidence="2">The sequence shown here is derived from an EMBL/GenBank/DDBJ whole genome shotgun (WGS) entry which is preliminary data.</text>
</comment>